<dbReference type="GO" id="GO:0005524">
    <property type="term" value="F:ATP binding"/>
    <property type="evidence" value="ECO:0007669"/>
    <property type="project" value="UniProtKB-KW"/>
</dbReference>
<evidence type="ECO:0000256" key="3">
    <source>
        <dbReference type="ARBA" id="ARBA00012201"/>
    </source>
</evidence>
<gene>
    <name evidence="15" type="ORF">FOZ62_000870</name>
</gene>
<dbReference type="Gene3D" id="3.30.70.1230">
    <property type="entry name" value="Nucleotide cyclase"/>
    <property type="match status" value="2"/>
</dbReference>
<dbReference type="SUPFAM" id="SSF55073">
    <property type="entry name" value="Nucleotide cyclase"/>
    <property type="match status" value="2"/>
</dbReference>
<feature type="transmembrane region" description="Helical" evidence="13">
    <location>
        <begin position="398"/>
        <end position="417"/>
    </location>
</feature>
<feature type="region of interest" description="Disordered" evidence="12">
    <location>
        <begin position="59"/>
        <end position="82"/>
    </location>
</feature>
<dbReference type="Proteomes" id="UP000574390">
    <property type="component" value="Unassembled WGS sequence"/>
</dbReference>
<dbReference type="InterPro" id="IPR029787">
    <property type="entry name" value="Nucleotide_cyclase"/>
</dbReference>
<reference evidence="15 16" key="1">
    <citation type="submission" date="2020-04" db="EMBL/GenBank/DDBJ databases">
        <title>Perkinsus olseni comparative genomics.</title>
        <authorList>
            <person name="Bogema D.R."/>
        </authorList>
    </citation>
    <scope>NUCLEOTIDE SEQUENCE [LARGE SCALE GENOMIC DNA]</scope>
    <source>
        <strain evidence="15">ATCC PRA-205</strain>
    </source>
</reference>
<comment type="subcellular location">
    <subcellularLocation>
        <location evidence="2">Membrane</location>
        <topology evidence="2">Multi-pass membrane protein</topology>
    </subcellularLocation>
</comment>
<dbReference type="AlphaFoldDB" id="A0A7J6RCS9"/>
<feature type="non-terminal residue" evidence="15">
    <location>
        <position position="519"/>
    </location>
</feature>
<dbReference type="Pfam" id="PF00211">
    <property type="entry name" value="Guanylate_cyc"/>
    <property type="match status" value="2"/>
</dbReference>
<dbReference type="GO" id="GO:0005886">
    <property type="term" value="C:plasma membrane"/>
    <property type="evidence" value="ECO:0007669"/>
    <property type="project" value="TreeGrafter"/>
</dbReference>
<keyword evidence="4 13" id="KW-0812">Transmembrane</keyword>
<dbReference type="EC" id="4.6.1.1" evidence="3"/>
<feature type="compositionally biased region" description="Polar residues" evidence="12">
    <location>
        <begin position="72"/>
        <end position="81"/>
    </location>
</feature>
<feature type="transmembrane region" description="Helical" evidence="13">
    <location>
        <begin position="287"/>
        <end position="306"/>
    </location>
</feature>
<dbReference type="GO" id="GO:0004016">
    <property type="term" value="F:adenylate cyclase activity"/>
    <property type="evidence" value="ECO:0007669"/>
    <property type="project" value="UniProtKB-EC"/>
</dbReference>
<dbReference type="InterPro" id="IPR001054">
    <property type="entry name" value="A/G_cyclase"/>
</dbReference>
<evidence type="ECO:0000256" key="4">
    <source>
        <dbReference type="ARBA" id="ARBA00022692"/>
    </source>
</evidence>
<keyword evidence="6" id="KW-0547">Nucleotide-binding</keyword>
<feature type="region of interest" description="Disordered" evidence="12">
    <location>
        <begin position="136"/>
        <end position="158"/>
    </location>
</feature>
<evidence type="ECO:0000256" key="5">
    <source>
        <dbReference type="ARBA" id="ARBA00022723"/>
    </source>
</evidence>
<feature type="non-terminal residue" evidence="15">
    <location>
        <position position="1"/>
    </location>
</feature>
<feature type="transmembrane region" description="Helical" evidence="13">
    <location>
        <begin position="264"/>
        <end position="281"/>
    </location>
</feature>
<dbReference type="PANTHER" id="PTHR45627:SF12">
    <property type="entry name" value="ADENYLATE CYCLASE TYPE 2"/>
    <property type="match status" value="1"/>
</dbReference>
<dbReference type="PANTHER" id="PTHR45627">
    <property type="entry name" value="ADENYLATE CYCLASE TYPE 1"/>
    <property type="match status" value="1"/>
</dbReference>
<feature type="domain" description="Guanylate cyclase" evidence="14">
    <location>
        <begin position="471"/>
        <end position="519"/>
    </location>
</feature>
<keyword evidence="11" id="KW-0456">Lyase</keyword>
<keyword evidence="9 13" id="KW-1133">Transmembrane helix</keyword>
<name>A0A7J6RCS9_PEROL</name>
<evidence type="ECO:0000256" key="8">
    <source>
        <dbReference type="ARBA" id="ARBA00022842"/>
    </source>
</evidence>
<evidence type="ECO:0000259" key="14">
    <source>
        <dbReference type="PROSITE" id="PS50125"/>
    </source>
</evidence>
<keyword evidence="8" id="KW-0460">Magnesium</keyword>
<evidence type="ECO:0000313" key="15">
    <source>
        <dbReference type="EMBL" id="KAF4718423.1"/>
    </source>
</evidence>
<evidence type="ECO:0000256" key="1">
    <source>
        <dbReference type="ARBA" id="ARBA00001593"/>
    </source>
</evidence>
<dbReference type="GO" id="GO:0046872">
    <property type="term" value="F:metal ion binding"/>
    <property type="evidence" value="ECO:0007669"/>
    <property type="project" value="UniProtKB-KW"/>
</dbReference>
<organism evidence="15 16">
    <name type="scientific">Perkinsus olseni</name>
    <name type="common">Perkinsus atlanticus</name>
    <dbReference type="NCBI Taxonomy" id="32597"/>
    <lineage>
        <taxon>Eukaryota</taxon>
        <taxon>Sar</taxon>
        <taxon>Alveolata</taxon>
        <taxon>Perkinsozoa</taxon>
        <taxon>Perkinsea</taxon>
        <taxon>Perkinsida</taxon>
        <taxon>Perkinsidae</taxon>
        <taxon>Perkinsus</taxon>
    </lineage>
</organism>
<keyword evidence="7" id="KW-0067">ATP-binding</keyword>
<dbReference type="GO" id="GO:0009190">
    <property type="term" value="P:cyclic nucleotide biosynthetic process"/>
    <property type="evidence" value="ECO:0007669"/>
    <property type="project" value="InterPro"/>
</dbReference>
<evidence type="ECO:0000256" key="7">
    <source>
        <dbReference type="ARBA" id="ARBA00022840"/>
    </source>
</evidence>
<keyword evidence="10 13" id="KW-0472">Membrane</keyword>
<evidence type="ECO:0000256" key="13">
    <source>
        <dbReference type="SAM" id="Phobius"/>
    </source>
</evidence>
<evidence type="ECO:0000256" key="6">
    <source>
        <dbReference type="ARBA" id="ARBA00022741"/>
    </source>
</evidence>
<dbReference type="GO" id="GO:0007189">
    <property type="term" value="P:adenylate cyclase-activating G protein-coupled receptor signaling pathway"/>
    <property type="evidence" value="ECO:0007669"/>
    <property type="project" value="TreeGrafter"/>
</dbReference>
<proteinExistence type="predicted"/>
<evidence type="ECO:0000256" key="10">
    <source>
        <dbReference type="ARBA" id="ARBA00023136"/>
    </source>
</evidence>
<evidence type="ECO:0000256" key="9">
    <source>
        <dbReference type="ARBA" id="ARBA00022989"/>
    </source>
</evidence>
<evidence type="ECO:0000256" key="2">
    <source>
        <dbReference type="ARBA" id="ARBA00004141"/>
    </source>
</evidence>
<evidence type="ECO:0000256" key="12">
    <source>
        <dbReference type="SAM" id="MobiDB-lite"/>
    </source>
</evidence>
<keyword evidence="5" id="KW-0479">Metal-binding</keyword>
<comment type="catalytic activity">
    <reaction evidence="1">
        <text>ATP = 3',5'-cyclic AMP + diphosphate</text>
        <dbReference type="Rhea" id="RHEA:15389"/>
        <dbReference type="ChEBI" id="CHEBI:30616"/>
        <dbReference type="ChEBI" id="CHEBI:33019"/>
        <dbReference type="ChEBI" id="CHEBI:58165"/>
        <dbReference type="EC" id="4.6.1.1"/>
    </reaction>
</comment>
<feature type="transmembrane region" description="Helical" evidence="13">
    <location>
        <begin position="355"/>
        <end position="386"/>
    </location>
</feature>
<protein>
    <recommendedName>
        <fullName evidence="3">adenylate cyclase</fullName>
        <ecNumber evidence="3">4.6.1.1</ecNumber>
    </recommendedName>
</protein>
<sequence>TASRMKSTAIPNRVHLSSSTRECLEFSSSLSFEERETFIKGKGTLVTYDASRAFGSAHSKDAEVMSPRASRTRPSTTSLDISNLDKPRRVEPFKRTSETSTRTSLSSAFAFPVRGFVSVLKRISWWRGRAEGTLGDHMEGTFASPADPSPGGNSSWSAGSLELDKSRDLMMAVEALRRHSERHGTARELAVENTVLGKDRANIFTLEFHQKPHEVEFRTDRLVAFTTSRWTRSVLLALLVSYSIQTIELVAVPQQPRIIAPRLLGARLAVCILLVVLYVLYSLQKALPAFALRLLAVGVYVVGISVTSSHTALFIDTSTQGCGADDPACEAFGLVEADIHPAAVKYQSYANSLELAMWILMINLNSALLFKHLVYINIFILIPVALAWNWSDSVPSDLALETSALAVCFALVAAIMARMRESWKRRIYLTDIEYRSWQDRARRLLSEFMPSSALEAYLADKYIASLYKDMTLLFADICNYTAFAKHAPAERVVSLLTTLFSRFDYLSDAYTVYKVHTIG</sequence>
<evidence type="ECO:0000313" key="16">
    <source>
        <dbReference type="Proteomes" id="UP000574390"/>
    </source>
</evidence>
<accession>A0A7J6RCS9</accession>
<dbReference type="GO" id="GO:0035556">
    <property type="term" value="P:intracellular signal transduction"/>
    <property type="evidence" value="ECO:0007669"/>
    <property type="project" value="InterPro"/>
</dbReference>
<comment type="caution">
    <text evidence="15">The sequence shown here is derived from an EMBL/GenBank/DDBJ whole genome shotgun (WGS) entry which is preliminary data.</text>
</comment>
<evidence type="ECO:0000256" key="11">
    <source>
        <dbReference type="ARBA" id="ARBA00023239"/>
    </source>
</evidence>
<dbReference type="PROSITE" id="PS50125">
    <property type="entry name" value="GUANYLATE_CYCLASE_2"/>
    <property type="match status" value="1"/>
</dbReference>
<dbReference type="EMBL" id="JABANM010023127">
    <property type="protein sequence ID" value="KAF4718423.1"/>
    <property type="molecule type" value="Genomic_DNA"/>
</dbReference>